<feature type="transmembrane region" description="Helical" evidence="6">
    <location>
        <begin position="65"/>
        <end position="85"/>
    </location>
</feature>
<protein>
    <recommendedName>
        <fullName evidence="7">Amino acid transporter transmembrane domain-containing protein</fullName>
    </recommendedName>
</protein>
<dbReference type="Pfam" id="PF01490">
    <property type="entry name" value="Aa_trans"/>
    <property type="match status" value="1"/>
</dbReference>
<keyword evidence="2 6" id="KW-0812">Transmembrane</keyword>
<comment type="subcellular location">
    <subcellularLocation>
        <location evidence="1">Membrane</location>
        <topology evidence="1">Multi-pass membrane protein</topology>
    </subcellularLocation>
</comment>
<evidence type="ECO:0000256" key="5">
    <source>
        <dbReference type="ARBA" id="ARBA00023136"/>
    </source>
</evidence>
<dbReference type="GO" id="GO:0005774">
    <property type="term" value="C:vacuolar membrane"/>
    <property type="evidence" value="ECO:0007669"/>
    <property type="project" value="TreeGrafter"/>
</dbReference>
<sequence length="457" mass="48958">MCKQEETMQEAEAAAILPSPVLANHLLLIKSQSLSSTSKTFANLVLCIIGTGVLGLPYSFSTIGWAMGIITLTLSGAVAYHGMMLQIRSKRLLRRSHGDGLLIASYGDLMFHAFGRRGRLAVDTLLSLSTCAAGISYITFMSQSVASIASSVEGTQLSSFIFPSNQTQIMCEHSGGRRYLSSNVVGLSWLSSSTYTWFIFPLEVALAAIPSVTLLAPFSAIADAVNFAALAALMVSDILEIKNNLGLQNIKPIVNMVGIPSAFGVGVYAFQSSGIMIPLEASMEEPLKLGSLMGVAFVLSGVVYAAFAVLGYAAYGENIQQVITLNLPNGIEAMLVKAAISLSLLLAFPLVLNPMFELVERRFARRKLSLGLRASIVFVICLMATAIKQFTDFLSLAGSSISCLLGFILPAAVHIKVMKEDVERPTSSLIYAADYVLIVFGLIFGAFGTTMSFLKFF</sequence>
<evidence type="ECO:0000313" key="8">
    <source>
        <dbReference type="EMBL" id="KAI5073941.1"/>
    </source>
</evidence>
<dbReference type="GO" id="GO:0015179">
    <property type="term" value="F:L-amino acid transmembrane transporter activity"/>
    <property type="evidence" value="ECO:0007669"/>
    <property type="project" value="TreeGrafter"/>
</dbReference>
<evidence type="ECO:0000256" key="3">
    <source>
        <dbReference type="ARBA" id="ARBA00022970"/>
    </source>
</evidence>
<dbReference type="OrthoDB" id="1684102at2759"/>
<keyword evidence="9" id="KW-1185">Reference proteome</keyword>
<keyword evidence="3" id="KW-0029">Amino-acid transport</keyword>
<dbReference type="EMBL" id="JABFUD020000011">
    <property type="protein sequence ID" value="KAI5073941.1"/>
    <property type="molecule type" value="Genomic_DNA"/>
</dbReference>
<evidence type="ECO:0000256" key="1">
    <source>
        <dbReference type="ARBA" id="ARBA00004141"/>
    </source>
</evidence>
<feature type="transmembrane region" description="Helical" evidence="6">
    <location>
        <begin position="429"/>
        <end position="454"/>
    </location>
</feature>
<reference evidence="8" key="1">
    <citation type="submission" date="2021-01" db="EMBL/GenBank/DDBJ databases">
        <title>Adiantum capillus-veneris genome.</title>
        <authorList>
            <person name="Fang Y."/>
            <person name="Liao Q."/>
        </authorList>
    </citation>
    <scope>NUCLEOTIDE SEQUENCE</scope>
    <source>
        <strain evidence="8">H3</strain>
        <tissue evidence="8">Leaf</tissue>
    </source>
</reference>
<feature type="transmembrane region" description="Helical" evidence="6">
    <location>
        <begin position="291"/>
        <end position="315"/>
    </location>
</feature>
<proteinExistence type="predicted"/>
<feature type="transmembrane region" description="Helical" evidence="6">
    <location>
        <begin position="393"/>
        <end position="417"/>
    </location>
</feature>
<feature type="domain" description="Amino acid transporter transmembrane" evidence="7">
    <location>
        <begin position="35"/>
        <end position="453"/>
    </location>
</feature>
<dbReference type="AlphaFoldDB" id="A0A9D4UTU6"/>
<dbReference type="Proteomes" id="UP000886520">
    <property type="component" value="Chromosome 11"/>
</dbReference>
<feature type="transmembrane region" description="Helical" evidence="6">
    <location>
        <begin position="368"/>
        <end position="387"/>
    </location>
</feature>
<keyword evidence="4 6" id="KW-1133">Transmembrane helix</keyword>
<keyword evidence="5 6" id="KW-0472">Membrane</keyword>
<evidence type="ECO:0000259" key="7">
    <source>
        <dbReference type="Pfam" id="PF01490"/>
    </source>
</evidence>
<keyword evidence="3" id="KW-0813">Transport</keyword>
<organism evidence="8 9">
    <name type="scientific">Adiantum capillus-veneris</name>
    <name type="common">Maidenhair fern</name>
    <dbReference type="NCBI Taxonomy" id="13818"/>
    <lineage>
        <taxon>Eukaryota</taxon>
        <taxon>Viridiplantae</taxon>
        <taxon>Streptophyta</taxon>
        <taxon>Embryophyta</taxon>
        <taxon>Tracheophyta</taxon>
        <taxon>Polypodiopsida</taxon>
        <taxon>Polypodiidae</taxon>
        <taxon>Polypodiales</taxon>
        <taxon>Pteridineae</taxon>
        <taxon>Pteridaceae</taxon>
        <taxon>Vittarioideae</taxon>
        <taxon>Adiantum</taxon>
    </lineage>
</organism>
<evidence type="ECO:0000256" key="2">
    <source>
        <dbReference type="ARBA" id="ARBA00022692"/>
    </source>
</evidence>
<dbReference type="PANTHER" id="PTHR22950:SF674">
    <property type="entry name" value="AMINO ACID TRANSPORTER AVT3A"/>
    <property type="match status" value="1"/>
</dbReference>
<feature type="transmembrane region" description="Helical" evidence="6">
    <location>
        <begin position="195"/>
        <end position="217"/>
    </location>
</feature>
<dbReference type="PANTHER" id="PTHR22950">
    <property type="entry name" value="AMINO ACID TRANSPORTER"/>
    <property type="match status" value="1"/>
</dbReference>
<evidence type="ECO:0000256" key="4">
    <source>
        <dbReference type="ARBA" id="ARBA00022989"/>
    </source>
</evidence>
<dbReference type="InterPro" id="IPR013057">
    <property type="entry name" value="AA_transpt_TM"/>
</dbReference>
<accession>A0A9D4UTU6</accession>
<name>A0A9D4UTU6_ADICA</name>
<feature type="transmembrane region" description="Helical" evidence="6">
    <location>
        <begin position="253"/>
        <end position="270"/>
    </location>
</feature>
<gene>
    <name evidence="8" type="ORF">GOP47_0011954</name>
</gene>
<feature type="transmembrane region" description="Helical" evidence="6">
    <location>
        <begin position="40"/>
        <end position="59"/>
    </location>
</feature>
<comment type="caution">
    <text evidence="8">The sequence shown here is derived from an EMBL/GenBank/DDBJ whole genome shotgun (WGS) entry which is preliminary data.</text>
</comment>
<evidence type="ECO:0000256" key="6">
    <source>
        <dbReference type="SAM" id="Phobius"/>
    </source>
</evidence>
<feature type="transmembrane region" description="Helical" evidence="6">
    <location>
        <begin position="224"/>
        <end position="241"/>
    </location>
</feature>
<evidence type="ECO:0000313" key="9">
    <source>
        <dbReference type="Proteomes" id="UP000886520"/>
    </source>
</evidence>